<evidence type="ECO:0000313" key="2">
    <source>
        <dbReference type="Proteomes" id="UP000288716"/>
    </source>
</evidence>
<dbReference type="AlphaFoldDB" id="A0A443RTW4"/>
<gene>
    <name evidence="1" type="ORF">B4U80_04920</name>
</gene>
<organism evidence="1 2">
    <name type="scientific">Leptotrombidium deliense</name>
    <dbReference type="NCBI Taxonomy" id="299467"/>
    <lineage>
        <taxon>Eukaryota</taxon>
        <taxon>Metazoa</taxon>
        <taxon>Ecdysozoa</taxon>
        <taxon>Arthropoda</taxon>
        <taxon>Chelicerata</taxon>
        <taxon>Arachnida</taxon>
        <taxon>Acari</taxon>
        <taxon>Acariformes</taxon>
        <taxon>Trombidiformes</taxon>
        <taxon>Prostigmata</taxon>
        <taxon>Anystina</taxon>
        <taxon>Parasitengona</taxon>
        <taxon>Trombiculoidea</taxon>
        <taxon>Trombiculidae</taxon>
        <taxon>Leptotrombidium</taxon>
    </lineage>
</organism>
<evidence type="ECO:0000313" key="1">
    <source>
        <dbReference type="EMBL" id="RWS18811.1"/>
    </source>
</evidence>
<dbReference type="VEuPathDB" id="VectorBase:LDEU013229"/>
<protein>
    <submittedName>
        <fullName evidence="1">Fatty acid hydroxylase domain-containing protein 2-like protein</fullName>
    </submittedName>
</protein>
<keyword evidence="2" id="KW-1185">Reference proteome</keyword>
<accession>A0A443RTW4</accession>
<reference evidence="1 2" key="1">
    <citation type="journal article" date="2018" name="Gigascience">
        <title>Genomes of trombidid mites reveal novel predicted allergens and laterally-transferred genes associated with secondary metabolism.</title>
        <authorList>
            <person name="Dong X."/>
            <person name="Chaisiri K."/>
            <person name="Xia D."/>
            <person name="Armstrong S.D."/>
            <person name="Fang Y."/>
            <person name="Donnelly M.J."/>
            <person name="Kadowaki T."/>
            <person name="McGarry J.W."/>
            <person name="Darby A.C."/>
            <person name="Makepeace B.L."/>
        </authorList>
    </citation>
    <scope>NUCLEOTIDE SEQUENCE [LARGE SCALE GENOMIC DNA]</scope>
    <source>
        <strain evidence="1">UoL-UT</strain>
    </source>
</reference>
<dbReference type="STRING" id="299467.A0A443RTW4"/>
<dbReference type="EMBL" id="NCKV01033850">
    <property type="protein sequence ID" value="RWS18811.1"/>
    <property type="molecule type" value="Genomic_DNA"/>
</dbReference>
<name>A0A443RTW4_9ACAR</name>
<sequence length="83" mass="9704">MLTTLNDHSGYHLPFFPSPEAHDFHHLKFTQNFGVLGILDRFHGTDNMFRNSKVYERHILLLSLVPIKQLYPDDLKHKSLSSE</sequence>
<dbReference type="Proteomes" id="UP000288716">
    <property type="component" value="Unassembled WGS sequence"/>
</dbReference>
<comment type="caution">
    <text evidence="1">The sequence shown here is derived from an EMBL/GenBank/DDBJ whole genome shotgun (WGS) entry which is preliminary data.</text>
</comment>
<dbReference type="OrthoDB" id="408954at2759"/>
<proteinExistence type="predicted"/>